<dbReference type="Proteomes" id="UP000247099">
    <property type="component" value="Unassembled WGS sequence"/>
</dbReference>
<evidence type="ECO:0000313" key="2">
    <source>
        <dbReference type="Proteomes" id="UP000247099"/>
    </source>
</evidence>
<evidence type="ECO:0000313" key="1">
    <source>
        <dbReference type="EMBL" id="PXA05616.1"/>
    </source>
</evidence>
<proteinExistence type="predicted"/>
<dbReference type="OrthoDB" id="9763288at2"/>
<comment type="caution">
    <text evidence="1">The sequence shown here is derived from an EMBL/GenBank/DDBJ whole genome shotgun (WGS) entry which is preliminary data.</text>
</comment>
<dbReference type="RefSeq" id="WP_110129695.1">
    <property type="nucleotide sequence ID" value="NZ_QHJQ01000001.1"/>
</dbReference>
<gene>
    <name evidence="1" type="ORF">DDZ13_01720</name>
</gene>
<protein>
    <recommendedName>
        <fullName evidence="3">Glutathionylspermidine synthase pre-ATP-grasp-like domain-containing protein</fullName>
    </recommendedName>
</protein>
<dbReference type="AlphaFoldDB" id="A0A317ZJ50"/>
<name>A0A317ZJ50_9BACT</name>
<dbReference type="InParanoid" id="A0A317ZJ50"/>
<evidence type="ECO:0008006" key="3">
    <source>
        <dbReference type="Google" id="ProtNLM"/>
    </source>
</evidence>
<keyword evidence="2" id="KW-1185">Reference proteome</keyword>
<reference evidence="1 2" key="1">
    <citation type="submission" date="2018-05" db="EMBL/GenBank/DDBJ databases">
        <title>Coraliomargarita sinensis sp. nov., isolated from a marine solar saltern.</title>
        <authorList>
            <person name="Zhou L.Y."/>
        </authorList>
    </citation>
    <scope>NUCLEOTIDE SEQUENCE [LARGE SCALE GENOMIC DNA]</scope>
    <source>
        <strain evidence="1 2">WN38</strain>
    </source>
</reference>
<organism evidence="1 2">
    <name type="scientific">Coraliomargarita sinensis</name>
    <dbReference type="NCBI Taxonomy" id="2174842"/>
    <lineage>
        <taxon>Bacteria</taxon>
        <taxon>Pseudomonadati</taxon>
        <taxon>Verrucomicrobiota</taxon>
        <taxon>Opitutia</taxon>
        <taxon>Puniceicoccales</taxon>
        <taxon>Coraliomargaritaceae</taxon>
        <taxon>Coraliomargarita</taxon>
    </lineage>
</organism>
<sequence>MSDAPKSTEGLSYAQAQQAFSDQSLFENKTWRYSPQAFPLTAKQVSEIRKIGQACYDFHRSLETLYLRSVEGKNLLRNRDLVAPWVAEYLDRGKPEALIEHARNKAIRGTTPLVIRPDLLITDEGFALTEIDSVPGGIGLTAFLNRLYADVHGEALVGAGEQDMVEAFYEALCSKAPSLTSPYIAILVSDEAATYRPEMEWLASQLRQRGRRVHVFHPDEVMPLGEEICVGIDGDPQKIDVVYRFWELFDLANVSISEFLLKARLEAQLSLTPPMRHFQEEKLALALFHHHILEDYWKEALPKPSYKILKKVIPKTWVMDPVELPPNAVLDAPFIGGKPIYDWYQLIEAGKKERNLIIKISGFHESAWGARSVTLGSDSSRTEWEEAIQQAVAMSETSLHILQTYEKPTRLSHPVYRDDGSTYAMQGRMRLCPYYFVDEKEQQAHLHGVLATFCPSDKKIIHGMKDAALMPCYQAD</sequence>
<accession>A0A317ZJ50</accession>
<dbReference type="EMBL" id="QHJQ01000001">
    <property type="protein sequence ID" value="PXA05616.1"/>
    <property type="molecule type" value="Genomic_DNA"/>
</dbReference>